<dbReference type="Proteomes" id="UP000240996">
    <property type="component" value="Unassembled WGS sequence"/>
</dbReference>
<feature type="compositionally biased region" description="Basic and acidic residues" evidence="1">
    <location>
        <begin position="82"/>
        <end position="104"/>
    </location>
</feature>
<evidence type="ECO:0000313" key="3">
    <source>
        <dbReference type="Proteomes" id="UP000240996"/>
    </source>
</evidence>
<dbReference type="EMBL" id="PZZN01000003">
    <property type="protein sequence ID" value="PTM44371.1"/>
    <property type="molecule type" value="Genomic_DNA"/>
</dbReference>
<reference evidence="2 3" key="1">
    <citation type="submission" date="2018-04" db="EMBL/GenBank/DDBJ databases">
        <title>Genomic Encyclopedia of Type Strains, Phase III (KMG-III): the genomes of soil and plant-associated and newly described type strains.</title>
        <authorList>
            <person name="Whitman W."/>
        </authorList>
    </citation>
    <scope>NUCLEOTIDE SEQUENCE [LARGE SCALE GENOMIC DNA]</scope>
    <source>
        <strain evidence="2 3">NW12</strain>
    </source>
</reference>
<proteinExistence type="predicted"/>
<evidence type="ECO:0000256" key="1">
    <source>
        <dbReference type="SAM" id="MobiDB-lite"/>
    </source>
</evidence>
<accession>A0A2T4YLT0</accession>
<gene>
    <name evidence="2" type="ORF">C8J24_2575</name>
</gene>
<feature type="region of interest" description="Disordered" evidence="1">
    <location>
        <begin position="82"/>
        <end position="105"/>
    </location>
</feature>
<keyword evidence="3" id="KW-1185">Reference proteome</keyword>
<sequence>MDDGPFWANIARLVGGRHTWAFRGVVRHPVPCLDDRRKDPCIWVGNAPGLQICKSQRRHDGGSVRFEVSKSRNHCAQRLGDKKIPGHRSSDFDNQRCRPPRDQKPFQLLPKCRLKRRHRRGCPNAFLDDRQKRYRRLQIETEHWSLPQISGSTSASLSQRNAVDGSFRRLKLGSSHQQSISFESAAPVPPHTAGELPDWSGNPKRTRKARSGKPGCPEPQYFKGTMSTWLESISRFLRRQCPI</sequence>
<feature type="region of interest" description="Disordered" evidence="1">
    <location>
        <begin position="178"/>
        <end position="221"/>
    </location>
</feature>
<comment type="caution">
    <text evidence="2">The sequence shown here is derived from an EMBL/GenBank/DDBJ whole genome shotgun (WGS) entry which is preliminary data.</text>
</comment>
<organism evidence="2 3">
    <name type="scientific">Sphingomonas aerolata</name>
    <dbReference type="NCBI Taxonomy" id="185951"/>
    <lineage>
        <taxon>Bacteria</taxon>
        <taxon>Pseudomonadati</taxon>
        <taxon>Pseudomonadota</taxon>
        <taxon>Alphaproteobacteria</taxon>
        <taxon>Sphingomonadales</taxon>
        <taxon>Sphingomonadaceae</taxon>
        <taxon>Sphingomonas</taxon>
    </lineage>
</organism>
<evidence type="ECO:0000313" key="2">
    <source>
        <dbReference type="EMBL" id="PTM44371.1"/>
    </source>
</evidence>
<protein>
    <submittedName>
        <fullName evidence="2">Uncharacterized protein</fullName>
    </submittedName>
</protein>
<dbReference type="AlphaFoldDB" id="A0A2T4YLT0"/>
<name>A0A2T4YLT0_9SPHN</name>